<evidence type="ECO:0000256" key="9">
    <source>
        <dbReference type="SAM" id="MobiDB-lite"/>
    </source>
</evidence>
<organism evidence="11 12">
    <name type="scientific">Brevundimonas albigilva</name>
    <dbReference type="NCBI Taxonomy" id="1312364"/>
    <lineage>
        <taxon>Bacteria</taxon>
        <taxon>Pseudomonadati</taxon>
        <taxon>Pseudomonadota</taxon>
        <taxon>Alphaproteobacteria</taxon>
        <taxon>Caulobacterales</taxon>
        <taxon>Caulobacteraceae</taxon>
        <taxon>Brevundimonas</taxon>
    </lineage>
</organism>
<feature type="compositionally biased region" description="Pro residues" evidence="9">
    <location>
        <begin position="20"/>
        <end position="32"/>
    </location>
</feature>
<dbReference type="Proteomes" id="UP001055429">
    <property type="component" value="Chromosome"/>
</dbReference>
<dbReference type="PANTHER" id="PTHR47245">
    <property type="entry name" value="PEPTIDYLPROLYL ISOMERASE"/>
    <property type="match status" value="1"/>
</dbReference>
<feature type="domain" description="PpiC" evidence="10">
    <location>
        <begin position="155"/>
        <end position="257"/>
    </location>
</feature>
<dbReference type="EMBL" id="CP097649">
    <property type="protein sequence ID" value="URI15017.1"/>
    <property type="molecule type" value="Genomic_DNA"/>
</dbReference>
<gene>
    <name evidence="11" type="ORF">M8231_14625</name>
</gene>
<feature type="compositionally biased region" description="Polar residues" evidence="9">
    <location>
        <begin position="1"/>
        <end position="14"/>
    </location>
</feature>
<dbReference type="InterPro" id="IPR046357">
    <property type="entry name" value="PPIase_dom_sf"/>
</dbReference>
<dbReference type="SUPFAM" id="SSF109998">
    <property type="entry name" value="Triger factor/SurA peptide-binding domain-like"/>
    <property type="match status" value="1"/>
</dbReference>
<dbReference type="Pfam" id="PF00639">
    <property type="entry name" value="Rotamase"/>
    <property type="match status" value="1"/>
</dbReference>
<evidence type="ECO:0000313" key="12">
    <source>
        <dbReference type="Proteomes" id="UP001055429"/>
    </source>
</evidence>
<evidence type="ECO:0000256" key="4">
    <source>
        <dbReference type="ARBA" id="ARBA00018370"/>
    </source>
</evidence>
<evidence type="ECO:0000259" key="10">
    <source>
        <dbReference type="PROSITE" id="PS50198"/>
    </source>
</evidence>
<evidence type="ECO:0000256" key="5">
    <source>
        <dbReference type="ARBA" id="ARBA00023110"/>
    </source>
</evidence>
<dbReference type="RefSeq" id="WP_250201803.1">
    <property type="nucleotide sequence ID" value="NZ_CP097649.1"/>
</dbReference>
<dbReference type="Gene3D" id="3.10.50.40">
    <property type="match status" value="1"/>
</dbReference>
<dbReference type="GO" id="GO:0016853">
    <property type="term" value="F:isomerase activity"/>
    <property type="evidence" value="ECO:0007669"/>
    <property type="project" value="UniProtKB-KW"/>
</dbReference>
<dbReference type="PROSITE" id="PS50198">
    <property type="entry name" value="PPIC_PPIASE_2"/>
    <property type="match status" value="1"/>
</dbReference>
<keyword evidence="5 8" id="KW-0697">Rotamase</keyword>
<evidence type="ECO:0000256" key="8">
    <source>
        <dbReference type="PROSITE-ProRule" id="PRU00278"/>
    </source>
</evidence>
<evidence type="ECO:0000256" key="6">
    <source>
        <dbReference type="ARBA" id="ARBA00030642"/>
    </source>
</evidence>
<accession>A0ABY4SJZ0</accession>
<comment type="similarity">
    <text evidence="2">Belongs to the PpiC/parvulin rotamase family.</text>
</comment>
<dbReference type="InterPro" id="IPR050245">
    <property type="entry name" value="PrsA_foldase"/>
</dbReference>
<evidence type="ECO:0000256" key="1">
    <source>
        <dbReference type="ARBA" id="ARBA00000971"/>
    </source>
</evidence>
<protein>
    <recommendedName>
        <fullName evidence="4">Parvulin-like PPIase</fullName>
        <ecNumber evidence="3">5.2.1.8</ecNumber>
    </recommendedName>
    <alternativeName>
        <fullName evidence="6">Peptidyl-prolyl cis-trans isomerase plp</fullName>
    </alternativeName>
    <alternativeName>
        <fullName evidence="7">Rotamase plp</fullName>
    </alternativeName>
</protein>
<keyword evidence="8 11" id="KW-0413">Isomerase</keyword>
<feature type="region of interest" description="Disordered" evidence="9">
    <location>
        <begin position="1"/>
        <end position="49"/>
    </location>
</feature>
<dbReference type="InterPro" id="IPR000297">
    <property type="entry name" value="PPIase_PpiC"/>
</dbReference>
<reference evidence="11" key="1">
    <citation type="submission" date="2022-05" db="EMBL/GenBank/DDBJ databases">
        <title>Brevundimonas albigilva TT17 genome sequence.</title>
        <authorList>
            <person name="Lee K."/>
            <person name="Son H."/>
        </authorList>
    </citation>
    <scope>NUCLEOTIDE SEQUENCE</scope>
    <source>
        <strain evidence="11">TT17</strain>
    </source>
</reference>
<dbReference type="InterPro" id="IPR027304">
    <property type="entry name" value="Trigger_fact/SurA_dom_sf"/>
</dbReference>
<dbReference type="PANTHER" id="PTHR47245:SF2">
    <property type="entry name" value="PEPTIDYL-PROLYL CIS-TRANS ISOMERASE HP_0175-RELATED"/>
    <property type="match status" value="1"/>
</dbReference>
<evidence type="ECO:0000313" key="11">
    <source>
        <dbReference type="EMBL" id="URI15017.1"/>
    </source>
</evidence>
<name>A0ABY4SJZ0_9CAUL</name>
<evidence type="ECO:0000256" key="3">
    <source>
        <dbReference type="ARBA" id="ARBA00013194"/>
    </source>
</evidence>
<proteinExistence type="inferred from homology"/>
<evidence type="ECO:0000256" key="7">
    <source>
        <dbReference type="ARBA" id="ARBA00031484"/>
    </source>
</evidence>
<dbReference type="SUPFAM" id="SSF54534">
    <property type="entry name" value="FKBP-like"/>
    <property type="match status" value="1"/>
</dbReference>
<sequence length="315" mass="34280">MTTARFVLTRSSGRSAAATPPAPAQPAAPRPAPAAAGCGHHGERKPEPPIFPDVWVNGVEIEAAAIARELQHHPAGDPKEAWTGAARALVVRELLLHEARRRNIAPEPEDEGETRESEEEALVRLLLEEALDPAEPGEAECRRLYESQRDRFRTPDLFEAAHILIEPETDDAEGWAAAEARIRALRADIGDSRSAFVAAARAHSTCPSAQQDGSLGQVRRGELAPPVQKALEDTPPGTNRDEPVRSRFGWHLIRLERRIEGRDLPYEVVEDKIRDTLEARAWAVAAGQYVAELAAAARIEGVELAVAEESPCASC</sequence>
<evidence type="ECO:0000256" key="2">
    <source>
        <dbReference type="ARBA" id="ARBA00007656"/>
    </source>
</evidence>
<keyword evidence="12" id="KW-1185">Reference proteome</keyword>
<comment type="catalytic activity">
    <reaction evidence="1">
        <text>[protein]-peptidylproline (omega=180) = [protein]-peptidylproline (omega=0)</text>
        <dbReference type="Rhea" id="RHEA:16237"/>
        <dbReference type="Rhea" id="RHEA-COMP:10747"/>
        <dbReference type="Rhea" id="RHEA-COMP:10748"/>
        <dbReference type="ChEBI" id="CHEBI:83833"/>
        <dbReference type="ChEBI" id="CHEBI:83834"/>
        <dbReference type="EC" id="5.2.1.8"/>
    </reaction>
</comment>
<dbReference type="EC" id="5.2.1.8" evidence="3"/>